<evidence type="ECO:0000313" key="1">
    <source>
        <dbReference type="EMBL" id="KAF9643294.1"/>
    </source>
</evidence>
<dbReference type="Proteomes" id="UP000886501">
    <property type="component" value="Unassembled WGS sequence"/>
</dbReference>
<reference evidence="1" key="1">
    <citation type="submission" date="2019-10" db="EMBL/GenBank/DDBJ databases">
        <authorList>
            <consortium name="DOE Joint Genome Institute"/>
            <person name="Kuo A."/>
            <person name="Miyauchi S."/>
            <person name="Kiss E."/>
            <person name="Drula E."/>
            <person name="Kohler A."/>
            <person name="Sanchez-Garcia M."/>
            <person name="Andreopoulos B."/>
            <person name="Barry K.W."/>
            <person name="Bonito G."/>
            <person name="Buee M."/>
            <person name="Carver A."/>
            <person name="Chen C."/>
            <person name="Cichocki N."/>
            <person name="Clum A."/>
            <person name="Culley D."/>
            <person name="Crous P.W."/>
            <person name="Fauchery L."/>
            <person name="Girlanda M."/>
            <person name="Hayes R."/>
            <person name="Keri Z."/>
            <person name="Labutti K."/>
            <person name="Lipzen A."/>
            <person name="Lombard V."/>
            <person name="Magnuson J."/>
            <person name="Maillard F."/>
            <person name="Morin E."/>
            <person name="Murat C."/>
            <person name="Nolan M."/>
            <person name="Ohm R."/>
            <person name="Pangilinan J."/>
            <person name="Pereira M."/>
            <person name="Perotto S."/>
            <person name="Peter M."/>
            <person name="Riley R."/>
            <person name="Sitrit Y."/>
            <person name="Stielow B."/>
            <person name="Szollosi G."/>
            <person name="Zifcakova L."/>
            <person name="Stursova M."/>
            <person name="Spatafora J.W."/>
            <person name="Tedersoo L."/>
            <person name="Vaario L.-M."/>
            <person name="Yamada A."/>
            <person name="Yan M."/>
            <person name="Wang P."/>
            <person name="Xu J."/>
            <person name="Bruns T."/>
            <person name="Baldrian P."/>
            <person name="Vilgalys R."/>
            <person name="Henrissat B."/>
            <person name="Grigoriev I.V."/>
            <person name="Hibbett D."/>
            <person name="Nagy L.G."/>
            <person name="Martin F.M."/>
        </authorList>
    </citation>
    <scope>NUCLEOTIDE SEQUENCE</scope>
    <source>
        <strain evidence="1">P2</strain>
    </source>
</reference>
<keyword evidence="2" id="KW-1185">Reference proteome</keyword>
<organism evidence="1 2">
    <name type="scientific">Thelephora ganbajun</name>
    <name type="common">Ganba fungus</name>
    <dbReference type="NCBI Taxonomy" id="370292"/>
    <lineage>
        <taxon>Eukaryota</taxon>
        <taxon>Fungi</taxon>
        <taxon>Dikarya</taxon>
        <taxon>Basidiomycota</taxon>
        <taxon>Agaricomycotina</taxon>
        <taxon>Agaricomycetes</taxon>
        <taxon>Thelephorales</taxon>
        <taxon>Thelephoraceae</taxon>
        <taxon>Thelephora</taxon>
    </lineage>
</organism>
<name>A0ACB6Z1C5_THEGA</name>
<sequence length="224" mass="24850">MPMKAGPTVSSGPRHNKNYPAGMAPHPSGITSKYQIFWSRSRVGGWRLKVKEVEQLPYRGEGSNSAALSCRTIITPYSCTTNKCPLAAIPSSCTKAANEKPWTMFAIHPYNRLTASPLPAIFGRKERERSGINSSFSFMDPTMLHTASRESLVVHHTAMVLVIAFGSEYDEPVDVSLAPACQFVGSITADEYAKPWVEILIVDSDFWPEFIFNHFGAQEHWAKV</sequence>
<evidence type="ECO:0000313" key="2">
    <source>
        <dbReference type="Proteomes" id="UP000886501"/>
    </source>
</evidence>
<reference evidence="1" key="2">
    <citation type="journal article" date="2020" name="Nat. Commun.">
        <title>Large-scale genome sequencing of mycorrhizal fungi provides insights into the early evolution of symbiotic traits.</title>
        <authorList>
            <person name="Miyauchi S."/>
            <person name="Kiss E."/>
            <person name="Kuo A."/>
            <person name="Drula E."/>
            <person name="Kohler A."/>
            <person name="Sanchez-Garcia M."/>
            <person name="Morin E."/>
            <person name="Andreopoulos B."/>
            <person name="Barry K.W."/>
            <person name="Bonito G."/>
            <person name="Buee M."/>
            <person name="Carver A."/>
            <person name="Chen C."/>
            <person name="Cichocki N."/>
            <person name="Clum A."/>
            <person name="Culley D."/>
            <person name="Crous P.W."/>
            <person name="Fauchery L."/>
            <person name="Girlanda M."/>
            <person name="Hayes R.D."/>
            <person name="Keri Z."/>
            <person name="LaButti K."/>
            <person name="Lipzen A."/>
            <person name="Lombard V."/>
            <person name="Magnuson J."/>
            <person name="Maillard F."/>
            <person name="Murat C."/>
            <person name="Nolan M."/>
            <person name="Ohm R.A."/>
            <person name="Pangilinan J."/>
            <person name="Pereira M.F."/>
            <person name="Perotto S."/>
            <person name="Peter M."/>
            <person name="Pfister S."/>
            <person name="Riley R."/>
            <person name="Sitrit Y."/>
            <person name="Stielow J.B."/>
            <person name="Szollosi G."/>
            <person name="Zifcakova L."/>
            <person name="Stursova M."/>
            <person name="Spatafora J.W."/>
            <person name="Tedersoo L."/>
            <person name="Vaario L.M."/>
            <person name="Yamada A."/>
            <person name="Yan M."/>
            <person name="Wang P."/>
            <person name="Xu J."/>
            <person name="Bruns T."/>
            <person name="Baldrian P."/>
            <person name="Vilgalys R."/>
            <person name="Dunand C."/>
            <person name="Henrissat B."/>
            <person name="Grigoriev I.V."/>
            <person name="Hibbett D."/>
            <person name="Nagy L.G."/>
            <person name="Martin F.M."/>
        </authorList>
    </citation>
    <scope>NUCLEOTIDE SEQUENCE</scope>
    <source>
        <strain evidence="1">P2</strain>
    </source>
</reference>
<accession>A0ACB6Z1C5</accession>
<dbReference type="EMBL" id="MU118250">
    <property type="protein sequence ID" value="KAF9643294.1"/>
    <property type="molecule type" value="Genomic_DNA"/>
</dbReference>
<comment type="caution">
    <text evidence="1">The sequence shown here is derived from an EMBL/GenBank/DDBJ whole genome shotgun (WGS) entry which is preliminary data.</text>
</comment>
<protein>
    <submittedName>
        <fullName evidence="1">Uncharacterized protein</fullName>
    </submittedName>
</protein>
<gene>
    <name evidence="1" type="ORF">BDM02DRAFT_3264154</name>
</gene>
<proteinExistence type="predicted"/>